<gene>
    <name evidence="2" type="primary">ATP8</name>
</gene>
<name>A0A1B1RRY6_9CRUS</name>
<keyword evidence="1" id="KW-0812">Transmembrane</keyword>
<dbReference type="EMBL" id="KU558990">
    <property type="protein sequence ID" value="ANU04559.1"/>
    <property type="molecule type" value="Genomic_DNA"/>
</dbReference>
<organism evidence="2">
    <name type="scientific">Hirondellea gigas</name>
    <dbReference type="NCBI Taxonomy" id="1518452"/>
    <lineage>
        <taxon>Eukaryota</taxon>
        <taxon>Metazoa</taxon>
        <taxon>Ecdysozoa</taxon>
        <taxon>Arthropoda</taxon>
        <taxon>Crustacea</taxon>
        <taxon>Multicrustacea</taxon>
        <taxon>Malacostraca</taxon>
        <taxon>Eumalacostraca</taxon>
        <taxon>Peracarida</taxon>
        <taxon>Amphipoda</taxon>
        <taxon>Amphilochidea</taxon>
        <taxon>Lysianassida</taxon>
        <taxon>Lysianassidira</taxon>
        <taxon>Lysianassoidea</taxon>
        <taxon>Lysianassidae</taxon>
        <taxon>Hirondellea</taxon>
    </lineage>
</organism>
<proteinExistence type="predicted"/>
<feature type="transmembrane region" description="Helical" evidence="1">
    <location>
        <begin position="12"/>
        <end position="34"/>
    </location>
</feature>
<geneLocation type="mitochondrion" evidence="2"/>
<keyword evidence="1" id="KW-0472">Membrane</keyword>
<dbReference type="AlphaFoldDB" id="A0A1B1RRY6"/>
<sequence length="56" mass="6736">MHFLVPQMAPVMWLPLFILLLVIIMWIKSLVYFYKSSDDFIDLSLSKMSLSNNWLW</sequence>
<accession>A0A1B1RRY6</accession>
<reference evidence="2" key="1">
    <citation type="submission" date="2016-01" db="EMBL/GenBank/DDBJ databases">
        <title>The deepest mitochondrial genome sequenced from Mariana Trench Hirondellea gigas (Amphipoda).</title>
        <authorList>
            <person name="Lan Y."/>
        </authorList>
    </citation>
    <scope>NUCLEOTIDE SEQUENCE</scope>
</reference>
<keyword evidence="2" id="KW-0496">Mitochondrion</keyword>
<keyword evidence="1" id="KW-1133">Transmembrane helix</keyword>
<evidence type="ECO:0000256" key="1">
    <source>
        <dbReference type="SAM" id="Phobius"/>
    </source>
</evidence>
<protein>
    <submittedName>
        <fullName evidence="2">ATP synthase F0 subunit 8</fullName>
    </submittedName>
</protein>
<evidence type="ECO:0000313" key="2">
    <source>
        <dbReference type="EMBL" id="ANU04559.1"/>
    </source>
</evidence>